<name>L8WE90_THACA</name>
<dbReference type="EMBL" id="AFRT01003880">
    <property type="protein sequence ID" value="ELU36250.1"/>
    <property type="molecule type" value="Genomic_DNA"/>
</dbReference>
<feature type="region of interest" description="Disordered" evidence="1">
    <location>
        <begin position="140"/>
        <end position="165"/>
    </location>
</feature>
<proteinExistence type="predicted"/>
<protein>
    <submittedName>
        <fullName evidence="2">Uncharacterized protein</fullName>
    </submittedName>
</protein>
<reference evidence="2 3" key="1">
    <citation type="journal article" date="2013" name="Nat. Commun.">
        <title>The evolution and pathogenic mechanisms of the rice sheath blight pathogen.</title>
        <authorList>
            <person name="Zheng A."/>
            <person name="Lin R."/>
            <person name="Xu L."/>
            <person name="Qin P."/>
            <person name="Tang C."/>
            <person name="Ai P."/>
            <person name="Zhang D."/>
            <person name="Liu Y."/>
            <person name="Sun Z."/>
            <person name="Feng H."/>
            <person name="Wang Y."/>
            <person name="Chen Y."/>
            <person name="Liang X."/>
            <person name="Fu R."/>
            <person name="Li Q."/>
            <person name="Zhang J."/>
            <person name="Yu X."/>
            <person name="Xie Z."/>
            <person name="Ding L."/>
            <person name="Guan P."/>
            <person name="Tang J."/>
            <person name="Liang Y."/>
            <person name="Wang S."/>
            <person name="Deng Q."/>
            <person name="Li S."/>
            <person name="Zhu J."/>
            <person name="Wang L."/>
            <person name="Liu H."/>
            <person name="Li P."/>
        </authorList>
    </citation>
    <scope>NUCLEOTIDE SEQUENCE [LARGE SCALE GENOMIC DNA]</scope>
    <source>
        <strain evidence="3">AG-1 IA</strain>
    </source>
</reference>
<accession>L8WE90</accession>
<feature type="region of interest" description="Disordered" evidence="1">
    <location>
        <begin position="58"/>
        <end position="79"/>
    </location>
</feature>
<feature type="compositionally biased region" description="Low complexity" evidence="1">
    <location>
        <begin position="58"/>
        <end position="75"/>
    </location>
</feature>
<evidence type="ECO:0000313" key="2">
    <source>
        <dbReference type="EMBL" id="ELU36250.1"/>
    </source>
</evidence>
<gene>
    <name evidence="2" type="ORF">AG1IA_09721</name>
</gene>
<evidence type="ECO:0000313" key="3">
    <source>
        <dbReference type="Proteomes" id="UP000011668"/>
    </source>
</evidence>
<comment type="caution">
    <text evidence="2">The sequence shown here is derived from an EMBL/GenBank/DDBJ whole genome shotgun (WGS) entry which is preliminary data.</text>
</comment>
<keyword evidence="3" id="KW-1185">Reference proteome</keyword>
<dbReference type="AlphaFoldDB" id="L8WE90"/>
<organism evidence="2 3">
    <name type="scientific">Thanatephorus cucumeris (strain AG1-IA)</name>
    <name type="common">Rice sheath blight fungus</name>
    <name type="synonym">Rhizoctonia solani</name>
    <dbReference type="NCBI Taxonomy" id="983506"/>
    <lineage>
        <taxon>Eukaryota</taxon>
        <taxon>Fungi</taxon>
        <taxon>Dikarya</taxon>
        <taxon>Basidiomycota</taxon>
        <taxon>Agaricomycotina</taxon>
        <taxon>Agaricomycetes</taxon>
        <taxon>Cantharellales</taxon>
        <taxon>Ceratobasidiaceae</taxon>
        <taxon>Rhizoctonia</taxon>
        <taxon>Rhizoctonia solani AG-1</taxon>
    </lineage>
</organism>
<evidence type="ECO:0000256" key="1">
    <source>
        <dbReference type="SAM" id="MobiDB-lite"/>
    </source>
</evidence>
<sequence length="165" mass="17043">MINGCGIEVAVAGCGNPTSESVFGLCLAAVSKPALIILTTTGDRSAVPWIIPASTSVPVDSDPESVPSSGCPSPSGMKESRLLKDVTDFQSLPQGPHTPEHIDDPNQVAEQFFPPTVVFGPFNPPSPKMNRAGAITIDLPRVNPFGEPPARGNRSGGQSDLAVAA</sequence>
<dbReference type="Proteomes" id="UP000011668">
    <property type="component" value="Unassembled WGS sequence"/>
</dbReference>
<dbReference type="HOGENOM" id="CLU_1611922_0_0_1"/>